<name>A0A8C9S9J2_SCLFO</name>
<evidence type="ECO:0000313" key="3">
    <source>
        <dbReference type="Proteomes" id="UP000694397"/>
    </source>
</evidence>
<feature type="coiled-coil region" evidence="1">
    <location>
        <begin position="30"/>
        <end position="64"/>
    </location>
</feature>
<reference evidence="2 3" key="1">
    <citation type="submission" date="2019-04" db="EMBL/GenBank/DDBJ databases">
        <authorList>
            <consortium name="Wellcome Sanger Institute Data Sharing"/>
        </authorList>
    </citation>
    <scope>NUCLEOTIDE SEQUENCE [LARGE SCALE GENOMIC DNA]</scope>
</reference>
<protein>
    <submittedName>
        <fullName evidence="2">Si:dkey-87o1.2</fullName>
    </submittedName>
</protein>
<dbReference type="OrthoDB" id="8960309at2759"/>
<accession>A0A8C9S9J2</accession>
<evidence type="ECO:0000256" key="1">
    <source>
        <dbReference type="SAM" id="Coils"/>
    </source>
</evidence>
<reference evidence="2" key="2">
    <citation type="submission" date="2025-08" db="UniProtKB">
        <authorList>
            <consortium name="Ensembl"/>
        </authorList>
    </citation>
    <scope>IDENTIFICATION</scope>
</reference>
<dbReference type="Proteomes" id="UP000694397">
    <property type="component" value="Chromosome 18"/>
</dbReference>
<dbReference type="Ensembl" id="ENSSFOT00015033246.2">
    <property type="protein sequence ID" value="ENSSFOP00015032882.1"/>
    <property type="gene ID" value="ENSSFOG00015021017.2"/>
</dbReference>
<dbReference type="AlphaFoldDB" id="A0A8C9S9J2"/>
<sequence length="154" mass="17646">MARAATGVVFICFCLLAFFIFQAFQKEQALRAIKAKVRTAAEEVQKKEAEIVQAKLRIQELNAILLPSNTKRDGLLQKRDELSKSIKAVAKDLETCRTQKVQIYHSLWKTVSDAIDAAKEKISTEDQIRQLKHQILDRDKKVCQFVDKNQEEGR</sequence>
<evidence type="ECO:0000313" key="2">
    <source>
        <dbReference type="Ensembl" id="ENSSFOP00015032882.1"/>
    </source>
</evidence>
<dbReference type="GeneTree" id="ENSGT00390000015721"/>
<organism evidence="2 3">
    <name type="scientific">Scleropages formosus</name>
    <name type="common">Asian bonytongue</name>
    <name type="synonym">Osteoglossum formosum</name>
    <dbReference type="NCBI Taxonomy" id="113540"/>
    <lineage>
        <taxon>Eukaryota</taxon>
        <taxon>Metazoa</taxon>
        <taxon>Chordata</taxon>
        <taxon>Craniata</taxon>
        <taxon>Vertebrata</taxon>
        <taxon>Euteleostomi</taxon>
        <taxon>Actinopterygii</taxon>
        <taxon>Neopterygii</taxon>
        <taxon>Teleostei</taxon>
        <taxon>Osteoglossocephala</taxon>
        <taxon>Osteoglossomorpha</taxon>
        <taxon>Osteoglossiformes</taxon>
        <taxon>Osteoglossidae</taxon>
        <taxon>Scleropages</taxon>
    </lineage>
</organism>
<keyword evidence="1" id="KW-0175">Coiled coil</keyword>
<proteinExistence type="predicted"/>
<reference evidence="2" key="3">
    <citation type="submission" date="2025-09" db="UniProtKB">
        <authorList>
            <consortium name="Ensembl"/>
        </authorList>
    </citation>
    <scope>IDENTIFICATION</scope>
</reference>
<keyword evidence="3" id="KW-1185">Reference proteome</keyword>